<reference evidence="11" key="1">
    <citation type="submission" date="2018-04" db="EMBL/GenBank/DDBJ databases">
        <authorList>
            <person name="Cornet L."/>
        </authorList>
    </citation>
    <scope>NUCLEOTIDE SEQUENCE [LARGE SCALE GENOMIC DNA]</scope>
</reference>
<feature type="transmembrane region" description="Helical" evidence="8">
    <location>
        <begin position="169"/>
        <end position="188"/>
    </location>
</feature>
<sequence length="545" mass="59691">MMNSPLRSAVIFGLVCCLGLGISFRFVNLDLKAYSYDEAITSLRISGYRWQAAVAQFDGQSVLSVAQLIERYQSVHADRGVGASVLGLAQEESQLTPLYFALVRVWAQLVGDSVAAVRSFSAVLSVITLGLLYRLSKRLFQDSLMTLMVVAIASVSPFLVLYAQDARPYSLLALVTVLSAEALLNALSRNTGLAWSLYCLSAVTGLYTHLLFAPVLVGHSLYVIGISVVKKTNRSTHLVLLWRFGTSLGMAIAALTPWLWLMQRYPGPVAARVGSSLANGKDLLSGLFSLMRFSTRSLLDAHWAGGVLQVNPSWLKTSVQGIAAVVIVSLIAAACYRLWDRTSFSRWGIILLPALITLLALWLKAALTERYLLVYFVTLPIALGYFLTHNLRNDPTRRNLWLGVISLVLIAGIYSNAISARAMLWSIKYPSSTAQNVGVAAFLNQAESPCLIVYQAPRQAAFGKSGEDKFGRLLSLSHWLDPAIAIDLLNAPEQVTFAPSCQNHYVYLPSPFLDKAVRAQGYELKPIDNIAPIDLQQMIRKNSSG</sequence>
<feature type="transmembrane region" description="Helical" evidence="8">
    <location>
        <begin position="195"/>
        <end position="228"/>
    </location>
</feature>
<gene>
    <name evidence="10" type="ORF">DCF15_02185</name>
</gene>
<feature type="transmembrane region" description="Helical" evidence="8">
    <location>
        <begin position="370"/>
        <end position="388"/>
    </location>
</feature>
<name>A0A2W4XVH7_9CYAN</name>
<feature type="transmembrane region" description="Helical" evidence="8">
    <location>
        <begin position="240"/>
        <end position="262"/>
    </location>
</feature>
<comment type="subcellular location">
    <subcellularLocation>
        <location evidence="1">Cell membrane</location>
        <topology evidence="1">Multi-pass membrane protein</topology>
    </subcellularLocation>
</comment>
<feature type="domain" description="Glycosyltransferase RgtA/B/C/D-like" evidence="9">
    <location>
        <begin position="96"/>
        <end position="240"/>
    </location>
</feature>
<dbReference type="AlphaFoldDB" id="A0A2W4XVH7"/>
<keyword evidence="2" id="KW-1003">Cell membrane</keyword>
<feature type="transmembrane region" description="Helical" evidence="8">
    <location>
        <begin position="115"/>
        <end position="133"/>
    </location>
</feature>
<evidence type="ECO:0000256" key="1">
    <source>
        <dbReference type="ARBA" id="ARBA00004651"/>
    </source>
</evidence>
<evidence type="ECO:0000256" key="3">
    <source>
        <dbReference type="ARBA" id="ARBA00022676"/>
    </source>
</evidence>
<feature type="transmembrane region" description="Helical" evidence="8">
    <location>
        <begin position="400"/>
        <end position="418"/>
    </location>
</feature>
<evidence type="ECO:0000313" key="11">
    <source>
        <dbReference type="Proteomes" id="UP000249794"/>
    </source>
</evidence>
<keyword evidence="6 8" id="KW-1133">Transmembrane helix</keyword>
<dbReference type="InterPro" id="IPR038731">
    <property type="entry name" value="RgtA/B/C-like"/>
</dbReference>
<dbReference type="PANTHER" id="PTHR33908:SF11">
    <property type="entry name" value="MEMBRANE PROTEIN"/>
    <property type="match status" value="1"/>
</dbReference>
<evidence type="ECO:0000313" key="10">
    <source>
        <dbReference type="EMBL" id="PZO60387.1"/>
    </source>
</evidence>
<evidence type="ECO:0000259" key="9">
    <source>
        <dbReference type="Pfam" id="PF13231"/>
    </source>
</evidence>
<evidence type="ECO:0000256" key="2">
    <source>
        <dbReference type="ARBA" id="ARBA00022475"/>
    </source>
</evidence>
<feature type="transmembrane region" description="Helical" evidence="8">
    <location>
        <begin position="145"/>
        <end position="163"/>
    </location>
</feature>
<feature type="transmembrane region" description="Helical" evidence="8">
    <location>
        <begin position="345"/>
        <end position="363"/>
    </location>
</feature>
<dbReference type="GO" id="GO:0009103">
    <property type="term" value="P:lipopolysaccharide biosynthetic process"/>
    <property type="evidence" value="ECO:0007669"/>
    <property type="project" value="UniProtKB-ARBA"/>
</dbReference>
<dbReference type="Pfam" id="PF13231">
    <property type="entry name" value="PMT_2"/>
    <property type="match status" value="1"/>
</dbReference>
<protein>
    <recommendedName>
        <fullName evidence="9">Glycosyltransferase RgtA/B/C/D-like domain-containing protein</fullName>
    </recommendedName>
</protein>
<dbReference type="EMBL" id="QBMP01000010">
    <property type="protein sequence ID" value="PZO60387.1"/>
    <property type="molecule type" value="Genomic_DNA"/>
</dbReference>
<proteinExistence type="predicted"/>
<dbReference type="GO" id="GO:0016763">
    <property type="term" value="F:pentosyltransferase activity"/>
    <property type="evidence" value="ECO:0007669"/>
    <property type="project" value="TreeGrafter"/>
</dbReference>
<dbReference type="GO" id="GO:0005886">
    <property type="term" value="C:plasma membrane"/>
    <property type="evidence" value="ECO:0007669"/>
    <property type="project" value="UniProtKB-SubCell"/>
</dbReference>
<reference evidence="10 11" key="2">
    <citation type="submission" date="2018-06" db="EMBL/GenBank/DDBJ databases">
        <title>Metagenomic assembly of (sub)arctic Cyanobacteria and their associated microbiome from non-axenic cultures.</title>
        <authorList>
            <person name="Baurain D."/>
        </authorList>
    </citation>
    <scope>NUCLEOTIDE SEQUENCE [LARGE SCALE GENOMIC DNA]</scope>
    <source>
        <strain evidence="10">ULC027bin1</strain>
    </source>
</reference>
<comment type="caution">
    <text evidence="10">The sequence shown here is derived from an EMBL/GenBank/DDBJ whole genome shotgun (WGS) entry which is preliminary data.</text>
</comment>
<dbReference type="InterPro" id="IPR050297">
    <property type="entry name" value="LipidA_mod_glycosyltrf_83"/>
</dbReference>
<dbReference type="Proteomes" id="UP000249794">
    <property type="component" value="Unassembled WGS sequence"/>
</dbReference>
<evidence type="ECO:0000256" key="8">
    <source>
        <dbReference type="SAM" id="Phobius"/>
    </source>
</evidence>
<accession>A0A2W4XVH7</accession>
<dbReference type="PANTHER" id="PTHR33908">
    <property type="entry name" value="MANNOSYLTRANSFERASE YKCB-RELATED"/>
    <property type="match status" value="1"/>
</dbReference>
<keyword evidence="3" id="KW-0328">Glycosyltransferase</keyword>
<evidence type="ECO:0000256" key="4">
    <source>
        <dbReference type="ARBA" id="ARBA00022679"/>
    </source>
</evidence>
<evidence type="ECO:0000256" key="7">
    <source>
        <dbReference type="ARBA" id="ARBA00023136"/>
    </source>
</evidence>
<evidence type="ECO:0000256" key="6">
    <source>
        <dbReference type="ARBA" id="ARBA00022989"/>
    </source>
</evidence>
<feature type="transmembrane region" description="Helical" evidence="8">
    <location>
        <begin position="321"/>
        <end position="339"/>
    </location>
</feature>
<evidence type="ECO:0000256" key="5">
    <source>
        <dbReference type="ARBA" id="ARBA00022692"/>
    </source>
</evidence>
<organism evidence="10 11">
    <name type="scientific">Phormidesmis priestleyi</name>
    <dbReference type="NCBI Taxonomy" id="268141"/>
    <lineage>
        <taxon>Bacteria</taxon>
        <taxon>Bacillati</taxon>
        <taxon>Cyanobacteriota</taxon>
        <taxon>Cyanophyceae</taxon>
        <taxon>Leptolyngbyales</taxon>
        <taxon>Leptolyngbyaceae</taxon>
        <taxon>Phormidesmis</taxon>
    </lineage>
</organism>
<keyword evidence="5 8" id="KW-0812">Transmembrane</keyword>
<keyword evidence="7 8" id="KW-0472">Membrane</keyword>
<keyword evidence="4" id="KW-0808">Transferase</keyword>